<reference evidence="3" key="1">
    <citation type="submission" date="2021-02" db="EMBL/GenBank/DDBJ databases">
        <title>Metagenome analyses of Stigonema ocellatum DSM 106950, Chlorogloea purpurea SAG 13.99 and Gomphosphaeria aponina DSM 107014.</title>
        <authorList>
            <person name="Marter P."/>
            <person name="Huang S."/>
        </authorList>
    </citation>
    <scope>NUCLEOTIDE SEQUENCE</scope>
    <source>
        <strain evidence="3">JP213</strain>
    </source>
</reference>
<evidence type="ECO:0000313" key="3">
    <source>
        <dbReference type="EMBL" id="MBR8829274.1"/>
    </source>
</evidence>
<feature type="domain" description="Glycosyl transferase family 1" evidence="2">
    <location>
        <begin position="183"/>
        <end position="340"/>
    </location>
</feature>
<organism evidence="3 4">
    <name type="scientific">Gomphosphaeria aponina SAG 52.96 = DSM 107014</name>
    <dbReference type="NCBI Taxonomy" id="1521640"/>
    <lineage>
        <taxon>Bacteria</taxon>
        <taxon>Bacillati</taxon>
        <taxon>Cyanobacteriota</taxon>
        <taxon>Cyanophyceae</taxon>
        <taxon>Oscillatoriophycideae</taxon>
        <taxon>Chroococcales</taxon>
        <taxon>Gomphosphaeriaceae</taxon>
        <taxon>Gomphosphaeria</taxon>
    </lineage>
</organism>
<dbReference type="PANTHER" id="PTHR45919:SF1">
    <property type="entry name" value="GDP-MAN:MAN(3)GLCNAC(2)-PP-DOL ALPHA-1,2-MANNOSYLTRANSFERASE"/>
    <property type="match status" value="1"/>
</dbReference>
<comment type="caution">
    <text evidence="3">The sequence shown here is derived from an EMBL/GenBank/DDBJ whole genome shotgun (WGS) entry which is preliminary data.</text>
</comment>
<name>A0A941JNF7_9CHRO</name>
<dbReference type="GO" id="GO:0004377">
    <property type="term" value="F:GDP-Man:Man(3)GlcNAc(2)-PP-Dol alpha-1,2-mannosyltransferase activity"/>
    <property type="evidence" value="ECO:0007669"/>
    <property type="project" value="InterPro"/>
</dbReference>
<dbReference type="InterPro" id="IPR038013">
    <property type="entry name" value="ALG11"/>
</dbReference>
<dbReference type="Gene3D" id="3.40.50.2000">
    <property type="entry name" value="Glycogen Phosphorylase B"/>
    <property type="match status" value="1"/>
</dbReference>
<protein>
    <submittedName>
        <fullName evidence="3">Glycosyltransferase family 4 protein</fullName>
    </submittedName>
</protein>
<dbReference type="InterPro" id="IPR001296">
    <property type="entry name" value="Glyco_trans_1"/>
</dbReference>
<dbReference type="SUPFAM" id="SSF53756">
    <property type="entry name" value="UDP-Glycosyltransferase/glycogen phosphorylase"/>
    <property type="match status" value="1"/>
</dbReference>
<dbReference type="CDD" id="cd03801">
    <property type="entry name" value="GT4_PimA-like"/>
    <property type="match status" value="1"/>
</dbReference>
<feature type="transmembrane region" description="Helical" evidence="1">
    <location>
        <begin position="6"/>
        <end position="24"/>
    </location>
</feature>
<gene>
    <name evidence="3" type="ORF">DSM107014_15485</name>
</gene>
<dbReference type="PANTHER" id="PTHR45919">
    <property type="entry name" value="GDP-MAN:MAN(3)GLCNAC(2)-PP-DOL ALPHA-1,2-MANNOSYLTRANSFERASE"/>
    <property type="match status" value="1"/>
</dbReference>
<accession>A0A941JNF7</accession>
<dbReference type="GO" id="GO:0006487">
    <property type="term" value="P:protein N-linked glycosylation"/>
    <property type="evidence" value="ECO:0007669"/>
    <property type="project" value="TreeGrafter"/>
</dbReference>
<evidence type="ECO:0000313" key="4">
    <source>
        <dbReference type="Proteomes" id="UP000767446"/>
    </source>
</evidence>
<evidence type="ECO:0000256" key="1">
    <source>
        <dbReference type="SAM" id="Phobius"/>
    </source>
</evidence>
<dbReference type="Proteomes" id="UP000767446">
    <property type="component" value="Unassembled WGS sequence"/>
</dbReference>
<dbReference type="EMBL" id="JADQBC010000121">
    <property type="protein sequence ID" value="MBR8829274.1"/>
    <property type="molecule type" value="Genomic_DNA"/>
</dbReference>
<keyword evidence="1" id="KW-0472">Membrane</keyword>
<proteinExistence type="predicted"/>
<evidence type="ECO:0000259" key="2">
    <source>
        <dbReference type="Pfam" id="PF00534"/>
    </source>
</evidence>
<dbReference type="Pfam" id="PF00534">
    <property type="entry name" value="Glycos_transf_1"/>
    <property type="match status" value="1"/>
</dbReference>
<keyword evidence="1" id="KW-1133">Transmembrane helix</keyword>
<dbReference type="AlphaFoldDB" id="A0A941JNF7"/>
<dbReference type="GO" id="GO:0016020">
    <property type="term" value="C:membrane"/>
    <property type="evidence" value="ECO:0007669"/>
    <property type="project" value="TreeGrafter"/>
</dbReference>
<keyword evidence="1" id="KW-0812">Transmembrane</keyword>
<sequence>MKRIAIYYPYFLGGGAEAVVLWILEALKTKYDLTLFTFTPPNFHLLNTMYRTNLSNQLIKIHPIFPPNLSNIGTWLIANNQDIRKIIIHLILRKFKAKSQEYDLVLSAYNAADLGKKGIQYIHWVKVIEGGKQIYNQISNFSPEKLKENISLTNSSIVAETIKKTYGIKAAVIYPPVVINLEETSWENKENAFICSGRLVQAKQPHKVINILKAVREKDLDIKLYLTGGGGGVAQWKYKNFLKKIVAENSNWVKMYENLSSEEYAQILKQCKYGIHYKKEPFGIVIAEMLKAGAIPFVRSEGGQVEIVGKENQELLFDQDEEAVEKIVIILQDRNKQKKLLNSLKQKQAMFSTEKFMKEINQVVENYLNQNPPLP</sequence>